<reference evidence="7" key="1">
    <citation type="journal article" date="2018" name="Nat. Microbiol.">
        <title>Leveraging single-cell genomics to expand the fungal tree of life.</title>
        <authorList>
            <person name="Ahrendt S.R."/>
            <person name="Quandt C.A."/>
            <person name="Ciobanu D."/>
            <person name="Clum A."/>
            <person name="Salamov A."/>
            <person name="Andreopoulos B."/>
            <person name="Cheng J.F."/>
            <person name="Woyke T."/>
            <person name="Pelin A."/>
            <person name="Henrissat B."/>
            <person name="Reynolds N.K."/>
            <person name="Benny G.L."/>
            <person name="Smith M.E."/>
            <person name="James T.Y."/>
            <person name="Grigoriev I.V."/>
        </authorList>
    </citation>
    <scope>NUCLEOTIDE SEQUENCE [LARGE SCALE GENOMIC DNA]</scope>
</reference>
<sequence>MERKGIENALALLSDMPCLYYIPEKPPAKVFILGKPPREKPGTDLAGTVPRNVELGRNPDSDGKISAYLKQTMGDGTICDLTGRARTVDIEAGGIPFYCHLGGGEGISSIRETSSCNYKLVIQTARLCSDPVFVPRHLSQVQAIECVPIRAADPPASLDALGPEKRTRALTIPETVRIAEGGAAVVAPAHAKPAGVPETTITIDATALGDELRAFVQRALSGEAGDATEPGVLDRLLQDAGENAGDGEYQFIVFDPNGNQLRVGGAEGGAADAAYLMAQVADALKVAAVVNGADAGADTDAGGARPEAGEAAAPPAPPAGSLRNPPARDPAAIETAAVLKKLAVEHLNLLEAQTRAREAKRAKAVQPGKGKKGKGKQAQQGGAVAEPQPEEPGNVLLCGNSRRAVGSEGLHAVSRSCSGRRSWNFVRTGRFSVKALAGPFALLLPMSIR</sequence>
<accession>A0A4V1IRY1</accession>
<feature type="region of interest" description="Disordered" evidence="5">
    <location>
        <begin position="358"/>
        <end position="393"/>
    </location>
</feature>
<dbReference type="GO" id="GO:0030970">
    <property type="term" value="P:retrograde protein transport, ER to cytosol"/>
    <property type="evidence" value="ECO:0007669"/>
    <property type="project" value="TreeGrafter"/>
</dbReference>
<feature type="compositionally biased region" description="Basic residues" evidence="5">
    <location>
        <begin position="362"/>
        <end position="375"/>
    </location>
</feature>
<dbReference type="InterPro" id="IPR009011">
    <property type="entry name" value="Man6P_isomerase_rcpt-bd_dom_sf"/>
</dbReference>
<dbReference type="Gene3D" id="2.70.130.10">
    <property type="entry name" value="Mannose-6-phosphate receptor binding domain"/>
    <property type="match status" value="1"/>
</dbReference>
<feature type="region of interest" description="Disordered" evidence="5">
    <location>
        <begin position="297"/>
        <end position="328"/>
    </location>
</feature>
<dbReference type="GO" id="GO:0005788">
    <property type="term" value="C:endoplasmic reticulum lumen"/>
    <property type="evidence" value="ECO:0007669"/>
    <property type="project" value="TreeGrafter"/>
</dbReference>
<dbReference type="PANTHER" id="PTHR15414">
    <property type="entry name" value="OS-9-RELATED"/>
    <property type="match status" value="1"/>
</dbReference>
<evidence type="ECO:0000256" key="2">
    <source>
        <dbReference type="ARBA" id="ARBA00009918"/>
    </source>
</evidence>
<protein>
    <recommendedName>
        <fullName evidence="3">Protein OS-9 homolog</fullName>
    </recommendedName>
</protein>
<proteinExistence type="inferred from homology"/>
<dbReference type="InterPro" id="IPR045149">
    <property type="entry name" value="OS-9-like"/>
</dbReference>
<evidence type="ECO:0000313" key="7">
    <source>
        <dbReference type="Proteomes" id="UP000269721"/>
    </source>
</evidence>
<name>A0A4V1IRY1_9FUNG</name>
<comment type="similarity">
    <text evidence="2">Belongs to the OS-9 family.</text>
</comment>
<evidence type="ECO:0000256" key="3">
    <source>
        <dbReference type="ARBA" id="ARBA00018727"/>
    </source>
</evidence>
<organism evidence="6 7">
    <name type="scientific">Blyttiomyces helicus</name>
    <dbReference type="NCBI Taxonomy" id="388810"/>
    <lineage>
        <taxon>Eukaryota</taxon>
        <taxon>Fungi</taxon>
        <taxon>Fungi incertae sedis</taxon>
        <taxon>Chytridiomycota</taxon>
        <taxon>Chytridiomycota incertae sedis</taxon>
        <taxon>Chytridiomycetes</taxon>
        <taxon>Chytridiomycetes incertae sedis</taxon>
        <taxon>Blyttiomyces</taxon>
    </lineage>
</organism>
<evidence type="ECO:0000256" key="4">
    <source>
        <dbReference type="ARBA" id="ARBA00022734"/>
    </source>
</evidence>
<keyword evidence="4" id="KW-0430">Lectin</keyword>
<dbReference type="GO" id="GO:0005789">
    <property type="term" value="C:endoplasmic reticulum membrane"/>
    <property type="evidence" value="ECO:0007669"/>
    <property type="project" value="UniProtKB-SubCell"/>
</dbReference>
<evidence type="ECO:0000256" key="5">
    <source>
        <dbReference type="SAM" id="MobiDB-lite"/>
    </source>
</evidence>
<evidence type="ECO:0000313" key="6">
    <source>
        <dbReference type="EMBL" id="RKO91637.1"/>
    </source>
</evidence>
<feature type="compositionally biased region" description="Low complexity" evidence="5">
    <location>
        <begin position="297"/>
        <end position="313"/>
    </location>
</feature>
<dbReference type="OrthoDB" id="448954at2759"/>
<feature type="compositionally biased region" description="Low complexity" evidence="5">
    <location>
        <begin position="376"/>
        <end position="385"/>
    </location>
</feature>
<dbReference type="EMBL" id="KZ994972">
    <property type="protein sequence ID" value="RKO91637.1"/>
    <property type="molecule type" value="Genomic_DNA"/>
</dbReference>
<dbReference type="GO" id="GO:0030968">
    <property type="term" value="P:endoplasmic reticulum unfolded protein response"/>
    <property type="evidence" value="ECO:0007669"/>
    <property type="project" value="InterPro"/>
</dbReference>
<comment type="subcellular location">
    <subcellularLocation>
        <location evidence="1">Endoplasmic reticulum membrane</location>
        <topology evidence="1">Peripheral membrane protein</topology>
        <orientation evidence="1">Lumenal side</orientation>
    </subcellularLocation>
</comment>
<dbReference type="Proteomes" id="UP000269721">
    <property type="component" value="Unassembled WGS sequence"/>
</dbReference>
<dbReference type="PANTHER" id="PTHR15414:SF0">
    <property type="entry name" value="ENDOPLASMIC RETICULUM LECTIN 1"/>
    <property type="match status" value="1"/>
</dbReference>
<keyword evidence="7" id="KW-1185">Reference proteome</keyword>
<dbReference type="GO" id="GO:0030246">
    <property type="term" value="F:carbohydrate binding"/>
    <property type="evidence" value="ECO:0007669"/>
    <property type="project" value="UniProtKB-KW"/>
</dbReference>
<evidence type="ECO:0000256" key="1">
    <source>
        <dbReference type="ARBA" id="ARBA00004367"/>
    </source>
</evidence>
<gene>
    <name evidence="6" type="ORF">BDK51DRAFT_30698</name>
</gene>
<dbReference type="AlphaFoldDB" id="A0A4V1IRY1"/>